<comment type="caution">
    <text evidence="1">The sequence shown here is derived from an EMBL/GenBank/DDBJ whole genome shotgun (WGS) entry which is preliminary data.</text>
</comment>
<sequence length="310" mass="35282">MNNSTYKKVPTLEYCKITRAAELLDCSVDDLLYWAEERKIKICIKVQDLKGMLVVPAISKPEQLLMFLCELMHGEHTTNIMCRGYGDIKPYPLSKVYAEEIYDLETESDFLLFSEVTIARNGFDVRIDGLWELANITMGLIDYYDKENPPVLGGECSETRTMVKLLEALDFPFENGMRHTLNSTSFVLHPADTLDEVGDFVFMGYEQEKPISLSLDNLYVTKTQIENIISNLMIPFDDMIKKDNTKKTNTTKKQSEFTVGILKEIGFTNSDLSGSISELRKKIARKLPTVSVPADDKSLIDWLRKGGIDR</sequence>
<dbReference type="RefSeq" id="WP_032743385.1">
    <property type="nucleotide sequence ID" value="NZ_CABHEU010000047.1"/>
</dbReference>
<organism evidence="1 2">
    <name type="scientific">Klebsiella michiganensis</name>
    <dbReference type="NCBI Taxonomy" id="1134687"/>
    <lineage>
        <taxon>Bacteria</taxon>
        <taxon>Pseudomonadati</taxon>
        <taxon>Pseudomonadota</taxon>
        <taxon>Gammaproteobacteria</taxon>
        <taxon>Enterobacterales</taxon>
        <taxon>Enterobacteriaceae</taxon>
        <taxon>Klebsiella/Raoultella group</taxon>
        <taxon>Klebsiella</taxon>
    </lineage>
</organism>
<dbReference type="GeneID" id="69756663"/>
<reference evidence="1 2" key="1">
    <citation type="submission" date="2014-01" db="EMBL/GenBank/DDBJ databases">
        <title>The Genome Sequence of Klebsiella oxytoca MGH 27.</title>
        <authorList>
            <consortium name="The Broad Institute Genomics Platform"/>
            <consortium name="The Broad Institute Genome Sequencing Center for Infectious Disease"/>
            <person name="Murphy C."/>
            <person name="Cosimi L."/>
            <person name="Cerqueira G."/>
            <person name="Feldgarden M."/>
            <person name="Earl A."/>
            <person name="Hung D."/>
            <person name="Onderdonk A.B."/>
            <person name="Ferraro M.J."/>
            <person name="Hooper D."/>
            <person name="Dekker J."/>
            <person name="O'Brien T."/>
            <person name="Huang S."/>
            <person name="Quan V."/>
            <person name="Ernst C."/>
            <person name="Delaney M."/>
            <person name="DuBois A."/>
            <person name="Kim D.S."/>
            <person name="Young S.K."/>
            <person name="Zeng Q."/>
            <person name="Gargeya S."/>
            <person name="Fitzgerald M."/>
            <person name="Abouelleil A."/>
            <person name="Alvarado L."/>
            <person name="Berlin A.M."/>
            <person name="Chapman S.B."/>
            <person name="Gainer-Dewar J."/>
            <person name="Goldberg J."/>
            <person name="Gnerre S."/>
            <person name="Griggs A."/>
            <person name="Gujja S."/>
            <person name="Hansen M."/>
            <person name="Howarth C."/>
            <person name="Imamovic A."/>
            <person name="Ireland A."/>
            <person name="Larimer J."/>
            <person name="McCowan C."/>
            <person name="Murphy C."/>
            <person name="Pearson M."/>
            <person name="Poon T.W."/>
            <person name="Priest M."/>
            <person name="Roberts A."/>
            <person name="Saif S."/>
            <person name="Shea T."/>
            <person name="Sykes S."/>
            <person name="Wortman J."/>
            <person name="Nusbaum C."/>
            <person name="Birren B."/>
        </authorList>
    </citation>
    <scope>NUCLEOTIDE SEQUENCE [LARGE SCALE GENOMIC DNA]</scope>
    <source>
        <strain evidence="1 2">MGH 27</strain>
    </source>
</reference>
<dbReference type="EMBL" id="JCNZ01000016">
    <property type="protein sequence ID" value="EWF81936.1"/>
    <property type="molecule type" value="Genomic_DNA"/>
</dbReference>
<evidence type="ECO:0000313" key="2">
    <source>
        <dbReference type="Proteomes" id="UP000020202"/>
    </source>
</evidence>
<accession>A0A7H5A412</accession>
<name>A0A7H5A412_9ENTR</name>
<dbReference type="AlphaFoldDB" id="A0A7H5A412"/>
<evidence type="ECO:0000313" key="1">
    <source>
        <dbReference type="EMBL" id="EWF81936.1"/>
    </source>
</evidence>
<proteinExistence type="predicted"/>
<dbReference type="Proteomes" id="UP000020202">
    <property type="component" value="Unassembled WGS sequence"/>
</dbReference>
<protein>
    <submittedName>
        <fullName evidence="1">Uncharacterized protein</fullName>
    </submittedName>
</protein>
<gene>
    <name evidence="1" type="ORF">L373_04636</name>
</gene>